<keyword evidence="10" id="KW-0269">Exonuclease</keyword>
<evidence type="ECO:0000256" key="15">
    <source>
        <dbReference type="SAM" id="MobiDB-lite"/>
    </source>
</evidence>
<dbReference type="InterPro" id="IPR039637">
    <property type="entry name" value="CNOT7/CNOT8/Pop2"/>
</dbReference>
<dbReference type="AlphaFoldDB" id="A0A9P8TMS4"/>
<evidence type="ECO:0000256" key="12">
    <source>
        <dbReference type="ARBA" id="ARBA00023015"/>
    </source>
</evidence>
<dbReference type="GO" id="GO:0004535">
    <property type="term" value="F:poly(A)-specific ribonuclease activity"/>
    <property type="evidence" value="ECO:0007669"/>
    <property type="project" value="UniProtKB-EC"/>
</dbReference>
<evidence type="ECO:0000313" key="16">
    <source>
        <dbReference type="EMBL" id="KAH3684601.1"/>
    </source>
</evidence>
<feature type="compositionally biased region" description="Low complexity" evidence="15">
    <location>
        <begin position="28"/>
        <end position="43"/>
    </location>
</feature>
<keyword evidence="11" id="KW-0694">RNA-binding</keyword>
<feature type="compositionally biased region" description="Polar residues" evidence="15">
    <location>
        <begin position="44"/>
        <end position="58"/>
    </location>
</feature>
<dbReference type="PANTHER" id="PTHR10797">
    <property type="entry name" value="CCR4-NOT TRANSCRIPTION COMPLEX SUBUNIT"/>
    <property type="match status" value="1"/>
</dbReference>
<dbReference type="InterPro" id="IPR036397">
    <property type="entry name" value="RNaseH_sf"/>
</dbReference>
<evidence type="ECO:0000256" key="5">
    <source>
        <dbReference type="ARBA" id="ARBA00012161"/>
    </source>
</evidence>
<evidence type="ECO:0000256" key="6">
    <source>
        <dbReference type="ARBA" id="ARBA00022490"/>
    </source>
</evidence>
<dbReference type="EMBL" id="JAEUBG010002405">
    <property type="protein sequence ID" value="KAH3684601.1"/>
    <property type="molecule type" value="Genomic_DNA"/>
</dbReference>
<evidence type="ECO:0000256" key="8">
    <source>
        <dbReference type="ARBA" id="ARBA00022723"/>
    </source>
</evidence>
<dbReference type="Proteomes" id="UP000774326">
    <property type="component" value="Unassembled WGS sequence"/>
</dbReference>
<dbReference type="InterPro" id="IPR012337">
    <property type="entry name" value="RNaseH-like_sf"/>
</dbReference>
<keyword evidence="7" id="KW-0540">Nuclease</keyword>
<keyword evidence="12" id="KW-0805">Transcription regulation</keyword>
<dbReference type="GO" id="GO:0030014">
    <property type="term" value="C:CCR4-NOT complex"/>
    <property type="evidence" value="ECO:0007669"/>
    <property type="project" value="InterPro"/>
</dbReference>
<dbReference type="GO" id="GO:0005634">
    <property type="term" value="C:nucleus"/>
    <property type="evidence" value="ECO:0007669"/>
    <property type="project" value="UniProtKB-SubCell"/>
</dbReference>
<reference evidence="16" key="2">
    <citation type="submission" date="2021-01" db="EMBL/GenBank/DDBJ databases">
        <authorList>
            <person name="Schikora-Tamarit M.A."/>
        </authorList>
    </citation>
    <scope>NUCLEOTIDE SEQUENCE</scope>
    <source>
        <strain evidence="16">CBS2887</strain>
    </source>
</reference>
<dbReference type="GO" id="GO:0005737">
    <property type="term" value="C:cytoplasm"/>
    <property type="evidence" value="ECO:0007669"/>
    <property type="project" value="UniProtKB-SubCell"/>
</dbReference>
<keyword evidence="9" id="KW-0378">Hydrolase</keyword>
<sequence length="436" mass="49181">MSYMTAQQQHQQQHQQNDLSQAAHLQKLNQLQQQQTQQQQQAQPTNINGFNSPQIPQTRLNPQYNLLQQQQQQQQQQLQSQLLNQQHMQQQQQQQPPQTAYFSPQATAIKEVWSDNFQQEFNIIRQLISQYNYVSFTTEFPGILARPIGVFSSTSDYHYQTLRTNADLLNLIQFGISLSDANGKKPDSVQSTWQFNFKFDPQGKMISTDAIESLMKTGIDFNKHANFGIDQFEFAELLTSSGLVLLPNVYWTSFHAGYDFGFLISMLTNNLMPMKEEEFLLKLKTFFPKLFDLKILSKGVKDSSLKISLESLAEDLNIPKLPSFISSGGQALLTNMCLIEIKKRSLDMSKFLGLIHGLSNDNSDSLTQQLGLGGGVGHMSQFQGQGQGQVPAALPNLNGANMNQLQNAGMMPPPPPNLSNLANNNQFNHLLAHEMN</sequence>
<dbReference type="GO" id="GO:0046872">
    <property type="term" value="F:metal ion binding"/>
    <property type="evidence" value="ECO:0007669"/>
    <property type="project" value="UniProtKB-KW"/>
</dbReference>
<evidence type="ECO:0000256" key="1">
    <source>
        <dbReference type="ARBA" id="ARBA00001663"/>
    </source>
</evidence>
<protein>
    <recommendedName>
        <fullName evidence="5">poly(A)-specific ribonuclease</fullName>
        <ecNumber evidence="5">3.1.13.4</ecNumber>
    </recommendedName>
</protein>
<evidence type="ECO:0000256" key="3">
    <source>
        <dbReference type="ARBA" id="ARBA00004496"/>
    </source>
</evidence>
<keyword evidence="17" id="KW-1185">Reference proteome</keyword>
<feature type="region of interest" description="Disordered" evidence="15">
    <location>
        <begin position="28"/>
        <end position="58"/>
    </location>
</feature>
<comment type="catalytic activity">
    <reaction evidence="1">
        <text>Exonucleolytic cleavage of poly(A) to 5'-AMP.</text>
        <dbReference type="EC" id="3.1.13.4"/>
    </reaction>
</comment>
<evidence type="ECO:0000256" key="4">
    <source>
        <dbReference type="ARBA" id="ARBA00008372"/>
    </source>
</evidence>
<name>A0A9P8TMS4_WICPI</name>
<evidence type="ECO:0000256" key="9">
    <source>
        <dbReference type="ARBA" id="ARBA00022801"/>
    </source>
</evidence>
<dbReference type="OrthoDB" id="1164111at2759"/>
<dbReference type="EC" id="3.1.13.4" evidence="5"/>
<evidence type="ECO:0000256" key="2">
    <source>
        <dbReference type="ARBA" id="ARBA00004123"/>
    </source>
</evidence>
<evidence type="ECO:0000256" key="7">
    <source>
        <dbReference type="ARBA" id="ARBA00022722"/>
    </source>
</evidence>
<dbReference type="SUPFAM" id="SSF53098">
    <property type="entry name" value="Ribonuclease H-like"/>
    <property type="match status" value="1"/>
</dbReference>
<dbReference type="InterPro" id="IPR006941">
    <property type="entry name" value="RNase_CAF1"/>
</dbReference>
<dbReference type="Gene3D" id="3.30.420.10">
    <property type="entry name" value="Ribonuclease H-like superfamily/Ribonuclease H"/>
    <property type="match status" value="1"/>
</dbReference>
<evidence type="ECO:0000256" key="10">
    <source>
        <dbReference type="ARBA" id="ARBA00022839"/>
    </source>
</evidence>
<proteinExistence type="inferred from homology"/>
<keyword evidence="13" id="KW-0804">Transcription</keyword>
<organism evidence="16 17">
    <name type="scientific">Wickerhamomyces pijperi</name>
    <name type="common">Yeast</name>
    <name type="synonym">Pichia pijperi</name>
    <dbReference type="NCBI Taxonomy" id="599730"/>
    <lineage>
        <taxon>Eukaryota</taxon>
        <taxon>Fungi</taxon>
        <taxon>Dikarya</taxon>
        <taxon>Ascomycota</taxon>
        <taxon>Saccharomycotina</taxon>
        <taxon>Saccharomycetes</taxon>
        <taxon>Phaffomycetales</taxon>
        <taxon>Wickerhamomycetaceae</taxon>
        <taxon>Wickerhamomyces</taxon>
    </lineage>
</organism>
<dbReference type="GO" id="GO:0003723">
    <property type="term" value="F:RNA binding"/>
    <property type="evidence" value="ECO:0007669"/>
    <property type="project" value="UniProtKB-KW"/>
</dbReference>
<evidence type="ECO:0000256" key="14">
    <source>
        <dbReference type="ARBA" id="ARBA00023242"/>
    </source>
</evidence>
<evidence type="ECO:0000256" key="11">
    <source>
        <dbReference type="ARBA" id="ARBA00022884"/>
    </source>
</evidence>
<comment type="subcellular location">
    <subcellularLocation>
        <location evidence="3">Cytoplasm</location>
    </subcellularLocation>
    <subcellularLocation>
        <location evidence="2">Nucleus</location>
    </subcellularLocation>
</comment>
<keyword evidence="6" id="KW-0963">Cytoplasm</keyword>
<comment type="similarity">
    <text evidence="4">Belongs to the CAF1 family.</text>
</comment>
<keyword evidence="8" id="KW-0479">Metal-binding</keyword>
<dbReference type="Pfam" id="PF04857">
    <property type="entry name" value="CAF1"/>
    <property type="match status" value="1"/>
</dbReference>
<keyword evidence="14" id="KW-0539">Nucleus</keyword>
<evidence type="ECO:0000256" key="13">
    <source>
        <dbReference type="ARBA" id="ARBA00023163"/>
    </source>
</evidence>
<reference evidence="16" key="1">
    <citation type="journal article" date="2021" name="Open Biol.">
        <title>Shared evolutionary footprints suggest mitochondrial oxidative damage underlies multiple complex I losses in fungi.</title>
        <authorList>
            <person name="Schikora-Tamarit M.A."/>
            <person name="Marcet-Houben M."/>
            <person name="Nosek J."/>
            <person name="Gabaldon T."/>
        </authorList>
    </citation>
    <scope>NUCLEOTIDE SEQUENCE</scope>
    <source>
        <strain evidence="16">CBS2887</strain>
    </source>
</reference>
<gene>
    <name evidence="16" type="ORF">WICPIJ_004432</name>
</gene>
<evidence type="ECO:0000313" key="17">
    <source>
        <dbReference type="Proteomes" id="UP000774326"/>
    </source>
</evidence>
<comment type="caution">
    <text evidence="16">The sequence shown here is derived from an EMBL/GenBank/DDBJ whole genome shotgun (WGS) entry which is preliminary data.</text>
</comment>
<accession>A0A9P8TMS4</accession>